<dbReference type="RefSeq" id="WP_145265518.1">
    <property type="nucleotide sequence ID" value="NZ_CP036316.1"/>
</dbReference>
<dbReference type="PROSITE" id="PS51257">
    <property type="entry name" value="PROKAR_LIPOPROTEIN"/>
    <property type="match status" value="1"/>
</dbReference>
<dbReference type="InterPro" id="IPR008969">
    <property type="entry name" value="CarboxyPept-like_regulatory"/>
</dbReference>
<evidence type="ECO:0008006" key="3">
    <source>
        <dbReference type="Google" id="ProtNLM"/>
    </source>
</evidence>
<gene>
    <name evidence="1" type="ORF">V22_37030</name>
</gene>
<dbReference type="SUPFAM" id="SSF49464">
    <property type="entry name" value="Carboxypeptidase regulatory domain-like"/>
    <property type="match status" value="1"/>
</dbReference>
<dbReference type="AlphaFoldDB" id="A0A517TDI5"/>
<evidence type="ECO:0000313" key="1">
    <source>
        <dbReference type="EMBL" id="QDT66436.1"/>
    </source>
</evidence>
<dbReference type="Proteomes" id="UP000319976">
    <property type="component" value="Chromosome"/>
</dbReference>
<dbReference type="EMBL" id="CP036316">
    <property type="protein sequence ID" value="QDT66436.1"/>
    <property type="molecule type" value="Genomic_DNA"/>
</dbReference>
<protein>
    <recommendedName>
        <fullName evidence="3">Carboxypeptidase regulatory-like domain-containing protein</fullName>
    </recommendedName>
</protein>
<organism evidence="1 2">
    <name type="scientific">Calycomorphotria hydatis</name>
    <dbReference type="NCBI Taxonomy" id="2528027"/>
    <lineage>
        <taxon>Bacteria</taxon>
        <taxon>Pseudomonadati</taxon>
        <taxon>Planctomycetota</taxon>
        <taxon>Planctomycetia</taxon>
        <taxon>Planctomycetales</taxon>
        <taxon>Planctomycetaceae</taxon>
        <taxon>Calycomorphotria</taxon>
    </lineage>
</organism>
<dbReference type="OrthoDB" id="291697at2"/>
<sequence length="146" mass="15433">MFSLREKCLLQGRGWIVVIALTAMIGCGEEGPEVAKVTGTVTLDGEPLPYADITFIPKQGGRNSLATTDDAGNYSLTYTLSQKGALVGEHKVVITSVIEADAGEGDDAKAIKGRPEKLPAKYNSASELTANVQSEENSIDFALTTN</sequence>
<reference evidence="1 2" key="1">
    <citation type="submission" date="2019-02" db="EMBL/GenBank/DDBJ databases">
        <title>Deep-cultivation of Planctomycetes and their phenomic and genomic characterization uncovers novel biology.</title>
        <authorList>
            <person name="Wiegand S."/>
            <person name="Jogler M."/>
            <person name="Boedeker C."/>
            <person name="Pinto D."/>
            <person name="Vollmers J."/>
            <person name="Rivas-Marin E."/>
            <person name="Kohn T."/>
            <person name="Peeters S.H."/>
            <person name="Heuer A."/>
            <person name="Rast P."/>
            <person name="Oberbeckmann S."/>
            <person name="Bunk B."/>
            <person name="Jeske O."/>
            <person name="Meyerdierks A."/>
            <person name="Storesund J.E."/>
            <person name="Kallscheuer N."/>
            <person name="Luecker S."/>
            <person name="Lage O.M."/>
            <person name="Pohl T."/>
            <person name="Merkel B.J."/>
            <person name="Hornburger P."/>
            <person name="Mueller R.-W."/>
            <person name="Bruemmer F."/>
            <person name="Labrenz M."/>
            <person name="Spormann A.M."/>
            <person name="Op den Camp H."/>
            <person name="Overmann J."/>
            <person name="Amann R."/>
            <person name="Jetten M.S.M."/>
            <person name="Mascher T."/>
            <person name="Medema M.H."/>
            <person name="Devos D.P."/>
            <person name="Kaster A.-K."/>
            <person name="Ovreas L."/>
            <person name="Rohde M."/>
            <person name="Galperin M.Y."/>
            <person name="Jogler C."/>
        </authorList>
    </citation>
    <scope>NUCLEOTIDE SEQUENCE [LARGE SCALE GENOMIC DNA]</scope>
    <source>
        <strain evidence="1 2">V22</strain>
    </source>
</reference>
<keyword evidence="2" id="KW-1185">Reference proteome</keyword>
<evidence type="ECO:0000313" key="2">
    <source>
        <dbReference type="Proteomes" id="UP000319976"/>
    </source>
</evidence>
<accession>A0A517TDI5</accession>
<proteinExistence type="predicted"/>
<name>A0A517TDI5_9PLAN</name>
<dbReference type="KEGG" id="chya:V22_37030"/>